<feature type="compositionally biased region" description="Basic residues" evidence="1">
    <location>
        <begin position="8"/>
        <end position="17"/>
    </location>
</feature>
<feature type="compositionally biased region" description="Polar residues" evidence="1">
    <location>
        <begin position="64"/>
        <end position="76"/>
    </location>
</feature>
<sequence length="524" mass="57603">MSPSSPPRHSRSNRRPTSKIVESMKVAADNAARRESAANRSAETQRKKVAKKNKVEERARFNDQENSATLSTSPSTVKAMGRNPGITSTIVAASPLKALGLTQRRSVVPTPQGHHTTEADTPHHQFGHLSRSAGPTSTTPPGAVLGHGSTTPLEFPSSDAEDAMSEDEANNVSSTPPGDDDDSSPPSMDIDNDDGDPAFAAIYDDRSATWQYNGHPLRAPHQVYKDGPGGAKFSNYSPDVRAVGKLAITLIRGRFSNENPFPDSILLLWWGKAAWWEACGILDIWIASNSELIKLITDRDSHFRGEVKNAVFPLVAPMLGFKGGASQRVQVANVARVRALKDDFGFVYRKICSDGTRKGLFKSKIIQSGVNHVWFRNKKDEGVKYPEFYKPIPEAGLSLILTAVHIYMPSKPCLWCTNFLGQIECCIDEWATGTRCAIEFSADEYESKYHAHVSNLKRFEKHTKTYNILPTILMDLYENGRINAKADPIEEQGSRAISPSAFDAAIEEFRSGAPESESENEAED</sequence>
<dbReference type="STRING" id="436010.A0A165ZT77"/>
<feature type="compositionally biased region" description="Acidic residues" evidence="1">
    <location>
        <begin position="159"/>
        <end position="169"/>
    </location>
</feature>
<evidence type="ECO:0000259" key="2">
    <source>
        <dbReference type="Pfam" id="PF20149"/>
    </source>
</evidence>
<feature type="compositionally biased region" description="Basic and acidic residues" evidence="1">
    <location>
        <begin position="53"/>
        <end position="63"/>
    </location>
</feature>
<reference evidence="3 4" key="1">
    <citation type="journal article" date="2016" name="Mol. Biol. Evol.">
        <title>Comparative Genomics of Early-Diverging Mushroom-Forming Fungi Provides Insights into the Origins of Lignocellulose Decay Capabilities.</title>
        <authorList>
            <person name="Nagy L.G."/>
            <person name="Riley R."/>
            <person name="Tritt A."/>
            <person name="Adam C."/>
            <person name="Daum C."/>
            <person name="Floudas D."/>
            <person name="Sun H."/>
            <person name="Yadav J.S."/>
            <person name="Pangilinan J."/>
            <person name="Larsson K.H."/>
            <person name="Matsuura K."/>
            <person name="Barry K."/>
            <person name="Labutti K."/>
            <person name="Kuo R."/>
            <person name="Ohm R.A."/>
            <person name="Bhattacharya S.S."/>
            <person name="Shirouzu T."/>
            <person name="Yoshinaga Y."/>
            <person name="Martin F.M."/>
            <person name="Grigoriev I.V."/>
            <person name="Hibbett D.S."/>
        </authorList>
    </citation>
    <scope>NUCLEOTIDE SEQUENCE [LARGE SCALE GENOMIC DNA]</scope>
    <source>
        <strain evidence="3 4">CBS 109695</strain>
    </source>
</reference>
<feature type="domain" description="DUF6532" evidence="2">
    <location>
        <begin position="247"/>
        <end position="459"/>
    </location>
</feature>
<keyword evidence="4" id="KW-1185">Reference proteome</keyword>
<dbReference type="InterPro" id="IPR045341">
    <property type="entry name" value="DUF6532"/>
</dbReference>
<evidence type="ECO:0000313" key="3">
    <source>
        <dbReference type="EMBL" id="KZP10901.1"/>
    </source>
</evidence>
<accession>A0A165ZT77</accession>
<organism evidence="3 4">
    <name type="scientific">Athelia psychrophila</name>
    <dbReference type="NCBI Taxonomy" id="1759441"/>
    <lineage>
        <taxon>Eukaryota</taxon>
        <taxon>Fungi</taxon>
        <taxon>Dikarya</taxon>
        <taxon>Basidiomycota</taxon>
        <taxon>Agaricomycotina</taxon>
        <taxon>Agaricomycetes</taxon>
        <taxon>Agaricomycetidae</taxon>
        <taxon>Atheliales</taxon>
        <taxon>Atheliaceae</taxon>
        <taxon>Athelia</taxon>
    </lineage>
</organism>
<evidence type="ECO:0000256" key="1">
    <source>
        <dbReference type="SAM" id="MobiDB-lite"/>
    </source>
</evidence>
<dbReference type="OrthoDB" id="3257342at2759"/>
<proteinExistence type="predicted"/>
<name>A0A165ZT77_9AGAM</name>
<dbReference type="Proteomes" id="UP000076532">
    <property type="component" value="Unassembled WGS sequence"/>
</dbReference>
<feature type="region of interest" description="Disordered" evidence="1">
    <location>
        <begin position="1"/>
        <end position="83"/>
    </location>
</feature>
<dbReference type="EMBL" id="KV417671">
    <property type="protein sequence ID" value="KZP10901.1"/>
    <property type="molecule type" value="Genomic_DNA"/>
</dbReference>
<gene>
    <name evidence="3" type="ORF">FIBSPDRAFT_899349</name>
</gene>
<evidence type="ECO:0000313" key="4">
    <source>
        <dbReference type="Proteomes" id="UP000076532"/>
    </source>
</evidence>
<feature type="region of interest" description="Disordered" evidence="1">
    <location>
        <begin position="108"/>
        <end position="198"/>
    </location>
</feature>
<dbReference type="Pfam" id="PF20149">
    <property type="entry name" value="DUF6532"/>
    <property type="match status" value="1"/>
</dbReference>
<dbReference type="AlphaFoldDB" id="A0A165ZT77"/>
<protein>
    <recommendedName>
        <fullName evidence="2">DUF6532 domain-containing protein</fullName>
    </recommendedName>
</protein>